<dbReference type="PANTHER" id="PTHR42946:SF1">
    <property type="entry name" value="PHOSPHOGLUCOMUTASE (ALPHA-D-GLUCOSE-1,6-BISPHOSPHATE-DEPENDENT)"/>
    <property type="match status" value="1"/>
</dbReference>
<dbReference type="GO" id="GO:0005975">
    <property type="term" value="P:carbohydrate metabolic process"/>
    <property type="evidence" value="ECO:0007669"/>
    <property type="project" value="InterPro"/>
</dbReference>
<dbReference type="RefSeq" id="WP_052570797.1">
    <property type="nucleotide sequence ID" value="NZ_CP009498.1"/>
</dbReference>
<keyword evidence="4 7" id="KW-0479">Metal-binding</keyword>
<dbReference type="InterPro" id="IPR050060">
    <property type="entry name" value="Phosphoglucosamine_mutase"/>
</dbReference>
<accession>A0A0G3WIV2</accession>
<dbReference type="InterPro" id="IPR005845">
    <property type="entry name" value="A-D-PHexomutase_a/b/a-II"/>
</dbReference>
<dbReference type="Gene3D" id="3.40.120.10">
    <property type="entry name" value="Alpha-D-Glucose-1,6-Bisphosphate, subunit A, domain 3"/>
    <property type="match status" value="3"/>
</dbReference>
<protein>
    <submittedName>
        <fullName evidence="13">Phosphoglucosamine mutase</fullName>
    </submittedName>
</protein>
<dbReference type="InterPro" id="IPR036900">
    <property type="entry name" value="A-D-PHexomutase_C_sf"/>
</dbReference>
<dbReference type="Proteomes" id="UP000035337">
    <property type="component" value="Chromosome"/>
</dbReference>
<evidence type="ECO:0000256" key="8">
    <source>
        <dbReference type="SAM" id="Phobius"/>
    </source>
</evidence>
<dbReference type="AlphaFoldDB" id="A0A0G3WIV2"/>
<dbReference type="GO" id="GO:0005829">
    <property type="term" value="C:cytosol"/>
    <property type="evidence" value="ECO:0007669"/>
    <property type="project" value="TreeGrafter"/>
</dbReference>
<dbReference type="SUPFAM" id="SSF55957">
    <property type="entry name" value="Phosphoglucomutase, C-terminal domain"/>
    <property type="match status" value="1"/>
</dbReference>
<evidence type="ECO:0000259" key="11">
    <source>
        <dbReference type="Pfam" id="PF02879"/>
    </source>
</evidence>
<evidence type="ECO:0000259" key="10">
    <source>
        <dbReference type="Pfam" id="PF02878"/>
    </source>
</evidence>
<evidence type="ECO:0000256" key="6">
    <source>
        <dbReference type="ARBA" id="ARBA00023235"/>
    </source>
</evidence>
<feature type="domain" description="Alpha-D-phosphohexomutase C-terminal" evidence="9">
    <location>
        <begin position="371"/>
        <end position="437"/>
    </location>
</feature>
<dbReference type="InterPro" id="IPR005846">
    <property type="entry name" value="A-D-PHexomutase_a/b/a-III"/>
</dbReference>
<comment type="cofactor">
    <cofactor evidence="1">
        <name>Mg(2+)</name>
        <dbReference type="ChEBI" id="CHEBI:18420"/>
    </cofactor>
</comment>
<dbReference type="OrthoDB" id="9806956at2"/>
<dbReference type="GO" id="GO:0008966">
    <property type="term" value="F:phosphoglucosamine mutase activity"/>
    <property type="evidence" value="ECO:0007669"/>
    <property type="project" value="TreeGrafter"/>
</dbReference>
<evidence type="ECO:0000256" key="2">
    <source>
        <dbReference type="ARBA" id="ARBA00010231"/>
    </source>
</evidence>
<dbReference type="InterPro" id="IPR016055">
    <property type="entry name" value="A-D-PHexomutase_a/b/a-I/II/III"/>
</dbReference>
<feature type="domain" description="Alpha-D-phosphohexomutase alpha/beta/alpha" evidence="11">
    <location>
        <begin position="155"/>
        <end position="250"/>
    </location>
</feature>
<dbReference type="InterPro" id="IPR005841">
    <property type="entry name" value="Alpha-D-phosphohexomutase_SF"/>
</dbReference>
<dbReference type="Pfam" id="PF02880">
    <property type="entry name" value="PGM_PMM_III"/>
    <property type="match status" value="1"/>
</dbReference>
<organism evidence="13 14">
    <name type="scientific">Endomicrobium proavitum</name>
    <dbReference type="NCBI Taxonomy" id="1408281"/>
    <lineage>
        <taxon>Bacteria</taxon>
        <taxon>Pseudomonadati</taxon>
        <taxon>Elusimicrobiota</taxon>
        <taxon>Endomicrobiia</taxon>
        <taxon>Endomicrobiales</taxon>
        <taxon>Endomicrobiaceae</taxon>
        <taxon>Endomicrobium</taxon>
    </lineage>
</organism>
<dbReference type="GO" id="GO:0004615">
    <property type="term" value="F:phosphomannomutase activity"/>
    <property type="evidence" value="ECO:0007669"/>
    <property type="project" value="TreeGrafter"/>
</dbReference>
<evidence type="ECO:0000313" key="13">
    <source>
        <dbReference type="EMBL" id="AKL98243.1"/>
    </source>
</evidence>
<evidence type="ECO:0000256" key="1">
    <source>
        <dbReference type="ARBA" id="ARBA00001946"/>
    </source>
</evidence>
<name>A0A0G3WIV2_9BACT</name>
<dbReference type="GO" id="GO:0000287">
    <property type="term" value="F:magnesium ion binding"/>
    <property type="evidence" value="ECO:0007669"/>
    <property type="project" value="InterPro"/>
</dbReference>
<dbReference type="GO" id="GO:0006048">
    <property type="term" value="P:UDP-N-acetylglucosamine biosynthetic process"/>
    <property type="evidence" value="ECO:0007669"/>
    <property type="project" value="TreeGrafter"/>
</dbReference>
<reference evidence="13 14" key="1">
    <citation type="submission" date="2014-09" db="EMBL/GenBank/DDBJ databases">
        <title>Complete genome sequence of Endomicrobium proavitum.</title>
        <authorList>
            <person name="Zheng H."/>
        </authorList>
    </citation>
    <scope>NUCLEOTIDE SEQUENCE [LARGE SCALE GENOMIC DNA]</scope>
    <source>
        <strain evidence="13 14">Rsa215</strain>
    </source>
</reference>
<dbReference type="STRING" id="1408281.Epro_0864"/>
<proteinExistence type="inferred from homology"/>
<dbReference type="KEGG" id="epo:Epro_0864"/>
<dbReference type="Pfam" id="PF02879">
    <property type="entry name" value="PGM_PMM_II"/>
    <property type="match status" value="1"/>
</dbReference>
<evidence type="ECO:0000256" key="4">
    <source>
        <dbReference type="ARBA" id="ARBA00022723"/>
    </source>
</evidence>
<evidence type="ECO:0000313" key="14">
    <source>
        <dbReference type="Proteomes" id="UP000035337"/>
    </source>
</evidence>
<dbReference type="EMBL" id="CP009498">
    <property type="protein sequence ID" value="AKL98243.1"/>
    <property type="molecule type" value="Genomic_DNA"/>
</dbReference>
<dbReference type="Pfam" id="PF00408">
    <property type="entry name" value="PGM_PMM_IV"/>
    <property type="match status" value="1"/>
</dbReference>
<sequence length="448" mass="48427">MKLFGTDGIRGNSSEFPFDNYSLSVIGKAIAQTLKNSKNKILIIRDTRQSGKRIQKYLALGLLSGGAVPVFGGVMPTPAASFLLRSGKYSAAIVISASHNPYIDNGIKIFNSKGSKLTDFTEAKIEKKINKYFAEKIAIKTKNINLHEDNTLIKAYENFIVESFGHGSLKGKTIIADCANGAAYKCAVGVLKKLGAKVVALNVSPDGKNINKCCGALYPEIAASAVKKYKAFCGFAFDGDADRLICIDENAVVRDGDYFLSSMAKFLKSENKLKNNVLVTTVMANIGLLKAMSQAKIKTVVSKVGDRYVLEDMKKFKSSLGGEQSGHFIFSDLLGTGDGLLSAVQLLAALAKENKTLSQFVSGVQKFPQILINKKVAAKIPVEKLSKTGVLIKKYEKKLGSDGRILVRYSGTENLLRVMVEGKNKSEIKKIAQGIIESADAEILGIVK</sequence>
<evidence type="ECO:0000256" key="3">
    <source>
        <dbReference type="ARBA" id="ARBA00022553"/>
    </source>
</evidence>
<dbReference type="InterPro" id="IPR005843">
    <property type="entry name" value="A-D-PHexomutase_C"/>
</dbReference>
<keyword evidence="8" id="KW-1133">Transmembrane helix</keyword>
<dbReference type="PROSITE" id="PS00710">
    <property type="entry name" value="PGM_PMM"/>
    <property type="match status" value="1"/>
</dbReference>
<dbReference type="SUPFAM" id="SSF53738">
    <property type="entry name" value="Phosphoglucomutase, first 3 domains"/>
    <property type="match status" value="3"/>
</dbReference>
<keyword evidence="8" id="KW-0812">Transmembrane</keyword>
<keyword evidence="3" id="KW-0597">Phosphoprotein</keyword>
<dbReference type="PATRIC" id="fig|1408281.3.peg.883"/>
<evidence type="ECO:0000259" key="12">
    <source>
        <dbReference type="Pfam" id="PF02880"/>
    </source>
</evidence>
<dbReference type="InterPro" id="IPR016066">
    <property type="entry name" value="A-D-PHexomutase_CS"/>
</dbReference>
<evidence type="ECO:0000256" key="5">
    <source>
        <dbReference type="ARBA" id="ARBA00022842"/>
    </source>
</evidence>
<comment type="similarity">
    <text evidence="2 7">Belongs to the phosphohexose mutase family.</text>
</comment>
<feature type="transmembrane region" description="Helical" evidence="8">
    <location>
        <begin position="57"/>
        <end position="75"/>
    </location>
</feature>
<gene>
    <name evidence="13" type="primary">glmM</name>
    <name evidence="13" type="ORF">Epro_0864</name>
</gene>
<dbReference type="PRINTS" id="PR00509">
    <property type="entry name" value="PGMPMM"/>
</dbReference>
<feature type="domain" description="Alpha-D-phosphohexomutase alpha/beta/alpha" evidence="12">
    <location>
        <begin position="255"/>
        <end position="366"/>
    </location>
</feature>
<dbReference type="GO" id="GO:0009252">
    <property type="term" value="P:peptidoglycan biosynthetic process"/>
    <property type="evidence" value="ECO:0007669"/>
    <property type="project" value="TreeGrafter"/>
</dbReference>
<keyword evidence="5 7" id="KW-0460">Magnesium</keyword>
<dbReference type="Pfam" id="PF02878">
    <property type="entry name" value="PGM_PMM_I"/>
    <property type="match status" value="1"/>
</dbReference>
<evidence type="ECO:0000259" key="9">
    <source>
        <dbReference type="Pfam" id="PF00408"/>
    </source>
</evidence>
<dbReference type="InterPro" id="IPR005844">
    <property type="entry name" value="A-D-PHexomutase_a/b/a-I"/>
</dbReference>
<keyword evidence="6" id="KW-0413">Isomerase</keyword>
<dbReference type="PANTHER" id="PTHR42946">
    <property type="entry name" value="PHOSPHOHEXOSE MUTASE"/>
    <property type="match status" value="1"/>
</dbReference>
<evidence type="ECO:0000256" key="7">
    <source>
        <dbReference type="RuleBase" id="RU004326"/>
    </source>
</evidence>
<dbReference type="FunFam" id="3.40.120.10:FF:000002">
    <property type="entry name" value="Phosphoglucosamine mutase"/>
    <property type="match status" value="1"/>
</dbReference>
<feature type="domain" description="Alpha-D-phosphohexomutase alpha/beta/alpha" evidence="10">
    <location>
        <begin position="2"/>
        <end position="132"/>
    </location>
</feature>
<dbReference type="Gene3D" id="3.30.310.50">
    <property type="entry name" value="Alpha-D-phosphohexomutase, C-terminal domain"/>
    <property type="match status" value="1"/>
</dbReference>
<keyword evidence="8" id="KW-0472">Membrane</keyword>
<keyword evidence="14" id="KW-1185">Reference proteome</keyword>